<feature type="domain" description="PKD" evidence="1">
    <location>
        <begin position="260"/>
        <end position="302"/>
    </location>
</feature>
<evidence type="ECO:0000313" key="2">
    <source>
        <dbReference type="EMBL" id="BAV95374.1"/>
    </source>
</evidence>
<dbReference type="PROSITE" id="PS51257">
    <property type="entry name" value="PROKAR_LIPOPROTEIN"/>
    <property type="match status" value="1"/>
</dbReference>
<dbReference type="RefSeq" id="WP_096687101.1">
    <property type="nucleotide sequence ID" value="NZ_AP014564.1"/>
</dbReference>
<reference evidence="2 3" key="1">
    <citation type="submission" date="2014-03" db="EMBL/GenBank/DDBJ databases">
        <title>complete genome sequence of Flavobacteriaceae bacterium JBKA-6.</title>
        <authorList>
            <person name="Takano T."/>
            <person name="Nakamura Y."/>
            <person name="Takuma S."/>
            <person name="Yasuike M."/>
            <person name="Matsuyama T."/>
            <person name="Sakai T."/>
            <person name="Fujiwara A."/>
            <person name="Kimoto K."/>
            <person name="Fukuda Y."/>
            <person name="Kondo H."/>
            <person name="Hirono I."/>
            <person name="Nakayasu C."/>
        </authorList>
    </citation>
    <scope>NUCLEOTIDE SEQUENCE [LARGE SCALE GENOMIC DNA]</scope>
    <source>
        <strain evidence="2 3">JBKA-6</strain>
    </source>
</reference>
<keyword evidence="3" id="KW-1185">Reference proteome</keyword>
<evidence type="ECO:0000259" key="1">
    <source>
        <dbReference type="PROSITE" id="PS50093"/>
    </source>
</evidence>
<evidence type="ECO:0000313" key="3">
    <source>
        <dbReference type="Proteomes" id="UP000243197"/>
    </source>
</evidence>
<dbReference type="KEGG" id="ise:JBKA6_1361"/>
<dbReference type="NCBIfam" id="TIGR02167">
    <property type="entry name" value="Liste_lipo_26"/>
    <property type="match status" value="6"/>
</dbReference>
<accession>A0A1J1E7R1</accession>
<gene>
    <name evidence="2" type="ORF">JBKA6_1361</name>
</gene>
<dbReference type="PROSITE" id="PS50093">
    <property type="entry name" value="PKD"/>
    <property type="match status" value="1"/>
</dbReference>
<dbReference type="OrthoDB" id="1157501at2"/>
<protein>
    <recommendedName>
        <fullName evidence="1">PKD domain-containing protein</fullName>
    </recommendedName>
</protein>
<name>A0A1J1E7R1_9FLAO</name>
<dbReference type="Gene3D" id="2.60.40.2340">
    <property type="match status" value="2"/>
</dbReference>
<dbReference type="AlphaFoldDB" id="A0A1J1E7R1"/>
<proteinExistence type="predicted"/>
<dbReference type="Proteomes" id="UP000243197">
    <property type="component" value="Chromosome"/>
</dbReference>
<dbReference type="InterPro" id="IPR005046">
    <property type="entry name" value="DUF285"/>
</dbReference>
<dbReference type="Pfam" id="PF03382">
    <property type="entry name" value="DUF285"/>
    <property type="match status" value="1"/>
</dbReference>
<dbReference type="InterPro" id="IPR011889">
    <property type="entry name" value="Liste_lipo_26"/>
</dbReference>
<dbReference type="InterPro" id="IPR000601">
    <property type="entry name" value="PKD_dom"/>
</dbReference>
<sequence>MKSKILLFYILIFQIISFTSCTKEKKVEDTLDEVKNTSDIDSLLSFSLNFDSAKNKGLSKDIEGVIESTDSTRISFVLPYKKRELITKLVPTIKFIGKKIEPHPSKIKDFSSPVAFTITSEKGESKTYTVTVSVSKPISENKILSFSITKPNDVKAQILTTINEDSSSISISLTDLSYYDLEKIKNIVPSIRISEFASISENSKSIDLSIIPTGAVKYTVTAESGTSKDYTVNITHELKKFISKWKTTSSNEQIQLPIYTGGSYDFRVDWGDGTAEQKITSYDDYTKSHRYATPGEKTITITGKIEGFNFLKIPNSKDKILDISDWGDMKFGNYGWYFMRCEKLTSLPMETPNLDGVTNMQSMFYGATAFNGDISKWDVSKVTNMNSMFRKATAFNGDISKWDVSKVTNMQGMFDDATAFNQNIGSWNVSKVTNMSWMFSNATAFNQNIGTWKVDNVRDMAMMFKDATAFNQDLSKWKVDNVTDMSDMFYFATSFNSDISNWNVSNVTNMRWMFYGAKSFNSDISNWNVSNVTDMQWMFSSNTKLYKGLI</sequence>
<dbReference type="EMBL" id="AP014564">
    <property type="protein sequence ID" value="BAV95374.1"/>
    <property type="molecule type" value="Genomic_DNA"/>
</dbReference>
<organism evidence="2 3">
    <name type="scientific">Ichthyobacterium seriolicida</name>
    <dbReference type="NCBI Taxonomy" id="242600"/>
    <lineage>
        <taxon>Bacteria</taxon>
        <taxon>Pseudomonadati</taxon>
        <taxon>Bacteroidota</taxon>
        <taxon>Flavobacteriia</taxon>
        <taxon>Flavobacteriales</taxon>
        <taxon>Ichthyobacteriaceae</taxon>
        <taxon>Ichthyobacterium</taxon>
    </lineage>
</organism>